<keyword evidence="10" id="KW-1185">Reference proteome</keyword>
<protein>
    <recommendedName>
        <fullName evidence="8">RDD domain-containing protein</fullName>
    </recommendedName>
</protein>
<dbReference type="EMBL" id="CP020809">
    <property type="protein sequence ID" value="ART73496.1"/>
    <property type="molecule type" value="Genomic_DNA"/>
</dbReference>
<evidence type="ECO:0000313" key="9">
    <source>
        <dbReference type="EMBL" id="ART73496.1"/>
    </source>
</evidence>
<proteinExistence type="predicted"/>
<evidence type="ECO:0000256" key="2">
    <source>
        <dbReference type="ARBA" id="ARBA00022475"/>
    </source>
</evidence>
<keyword evidence="2" id="KW-1003">Cell membrane</keyword>
<feature type="transmembrane region" description="Helical" evidence="7">
    <location>
        <begin position="94"/>
        <end position="116"/>
    </location>
</feature>
<reference evidence="9 10" key="1">
    <citation type="submission" date="2017-04" db="EMBL/GenBank/DDBJ databases">
        <title>Whole Genome Sequence of 1,4-Dioxane Degrading Bacterium Mycobacterium dioxanotrophicus PH-06.</title>
        <authorList>
            <person name="He Y."/>
        </authorList>
    </citation>
    <scope>NUCLEOTIDE SEQUENCE [LARGE SCALE GENOMIC DNA]</scope>
    <source>
        <strain evidence="9 10">PH-06</strain>
    </source>
</reference>
<evidence type="ECO:0000256" key="4">
    <source>
        <dbReference type="ARBA" id="ARBA00022989"/>
    </source>
</evidence>
<organism evidence="9 10">
    <name type="scientific">Mycobacterium dioxanotrophicus</name>
    <dbReference type="NCBI Taxonomy" id="482462"/>
    <lineage>
        <taxon>Bacteria</taxon>
        <taxon>Bacillati</taxon>
        <taxon>Actinomycetota</taxon>
        <taxon>Actinomycetes</taxon>
        <taxon>Mycobacteriales</taxon>
        <taxon>Mycobacteriaceae</taxon>
        <taxon>Mycobacterium</taxon>
    </lineage>
</organism>
<evidence type="ECO:0000256" key="3">
    <source>
        <dbReference type="ARBA" id="ARBA00022692"/>
    </source>
</evidence>
<comment type="subcellular location">
    <subcellularLocation>
        <location evidence="1">Cell membrane</location>
        <topology evidence="1">Multi-pass membrane protein</topology>
    </subcellularLocation>
</comment>
<dbReference type="PANTHER" id="PTHR36115">
    <property type="entry name" value="PROLINE-RICH ANTIGEN HOMOLOG-RELATED"/>
    <property type="match status" value="1"/>
</dbReference>
<feature type="compositionally biased region" description="Low complexity" evidence="6">
    <location>
        <begin position="40"/>
        <end position="51"/>
    </location>
</feature>
<dbReference type="Proteomes" id="UP000195331">
    <property type="component" value="Chromosome"/>
</dbReference>
<dbReference type="GO" id="GO:0005886">
    <property type="term" value="C:plasma membrane"/>
    <property type="evidence" value="ECO:0007669"/>
    <property type="project" value="UniProtKB-SubCell"/>
</dbReference>
<dbReference type="RefSeq" id="WP_087081792.1">
    <property type="nucleotide sequence ID" value="NZ_CP020809.1"/>
</dbReference>
<dbReference type="InterPro" id="IPR051791">
    <property type="entry name" value="Pra-immunoreactive"/>
</dbReference>
<dbReference type="AlphaFoldDB" id="A0A1Y0CEU8"/>
<name>A0A1Y0CEU8_9MYCO</name>
<keyword evidence="3 7" id="KW-0812">Transmembrane</keyword>
<evidence type="ECO:0000256" key="5">
    <source>
        <dbReference type="ARBA" id="ARBA00023136"/>
    </source>
</evidence>
<dbReference type="InterPro" id="IPR010432">
    <property type="entry name" value="RDD"/>
</dbReference>
<accession>A0A1Y0CEU8</accession>
<keyword evidence="5 7" id="KW-0472">Membrane</keyword>
<evidence type="ECO:0000256" key="6">
    <source>
        <dbReference type="SAM" id="MobiDB-lite"/>
    </source>
</evidence>
<gene>
    <name evidence="9" type="ORF">BTO20_08160</name>
</gene>
<sequence length="252" mass="26390">MTAMPPNPYGAGYGPGQPGPGQPGPGQPSYGQPGYGQPGYGQPNYGQPSYGGQPGFASPQPGFAPQQGYYPPTPNPNSYTPWTDRAVAFFIDQLPIAAILVVAYVVVLVGGLALVGTSQPECSSTGSYVDCSGTTAPSGVIAVFMVLVTIVMFTLPLAFAVWNYGYKQGTTGQSIGKKVMKFQVVSESTGQPIGFGMSLVRQIAHFADSAVCYIGYLLPLWDAKRQTFADKIMSTVCVPANPVLSPPANGIY</sequence>
<evidence type="ECO:0000313" key="10">
    <source>
        <dbReference type="Proteomes" id="UP000195331"/>
    </source>
</evidence>
<dbReference type="Pfam" id="PF06271">
    <property type="entry name" value="RDD"/>
    <property type="match status" value="1"/>
</dbReference>
<keyword evidence="4 7" id="KW-1133">Transmembrane helix</keyword>
<feature type="transmembrane region" description="Helical" evidence="7">
    <location>
        <begin position="136"/>
        <end position="162"/>
    </location>
</feature>
<feature type="region of interest" description="Disordered" evidence="6">
    <location>
        <begin position="1"/>
        <end position="76"/>
    </location>
</feature>
<dbReference type="KEGG" id="mdx:BTO20_08160"/>
<feature type="compositionally biased region" description="Pro residues" evidence="6">
    <location>
        <begin position="17"/>
        <end position="26"/>
    </location>
</feature>
<dbReference type="PANTHER" id="PTHR36115:SF6">
    <property type="entry name" value="PROLINE-RICH ANTIGEN HOMOLOG"/>
    <property type="match status" value="1"/>
</dbReference>
<evidence type="ECO:0000256" key="1">
    <source>
        <dbReference type="ARBA" id="ARBA00004651"/>
    </source>
</evidence>
<dbReference type="OrthoDB" id="9793824at2"/>
<feature type="domain" description="RDD" evidence="8">
    <location>
        <begin position="79"/>
        <end position="233"/>
    </location>
</feature>
<evidence type="ECO:0000256" key="7">
    <source>
        <dbReference type="SAM" id="Phobius"/>
    </source>
</evidence>
<evidence type="ECO:0000259" key="8">
    <source>
        <dbReference type="Pfam" id="PF06271"/>
    </source>
</evidence>